<gene>
    <name evidence="3" type="ORF">GOQ30_05135</name>
</gene>
<dbReference type="AlphaFoldDB" id="A0A6I4IRV4"/>
<feature type="signal peptide" evidence="2">
    <location>
        <begin position="1"/>
        <end position="19"/>
    </location>
</feature>
<dbReference type="RefSeq" id="WP_140996945.1">
    <property type="nucleotide sequence ID" value="NZ_VDCZ01000003.1"/>
</dbReference>
<dbReference type="InterPro" id="IPR026444">
    <property type="entry name" value="Secre_tail"/>
</dbReference>
<comment type="caution">
    <text evidence="3">The sequence shown here is derived from an EMBL/GenBank/DDBJ whole genome shotgun (WGS) entry which is preliminary data.</text>
</comment>
<dbReference type="Gene3D" id="2.60.120.260">
    <property type="entry name" value="Galactose-binding domain-like"/>
    <property type="match status" value="1"/>
</dbReference>
<sequence>MRTTLLLATFLLTSFFGISQNLTNGSLSGNCIGNGFSAPSCIKGWAASHGTPVVSGNLNTNTWATLRVTKENGGGIYTNFAFEVGKKYEISFKVKAVTNLNAEEIKAQNPSVNLRTASNLSNTASDKQPKIEESSELAWAFEVNKSKSFWQVVRFTFIPIQNNSQLWFYPSVDNATKLGVNSMVQMEIDDITVQELSDNHLVHFQNTSQSYSDDFVESLVVVSNPIFRGHVSKIFTNDSNLKEISLIDLSGNTKNINFTIANKETINFVLDEATAPTIYTLKMTHQNGKIITKKIIVQ</sequence>
<dbReference type="EMBL" id="WQLW01000003">
    <property type="protein sequence ID" value="MVO08546.1"/>
    <property type="molecule type" value="Genomic_DNA"/>
</dbReference>
<proteinExistence type="predicted"/>
<dbReference type="NCBIfam" id="TIGR04183">
    <property type="entry name" value="Por_Secre_tail"/>
    <property type="match status" value="1"/>
</dbReference>
<evidence type="ECO:0000313" key="3">
    <source>
        <dbReference type="EMBL" id="MVO08546.1"/>
    </source>
</evidence>
<organism evidence="3 4">
    <name type="scientific">Flavobacterium profundi</name>
    <dbReference type="NCBI Taxonomy" id="1774945"/>
    <lineage>
        <taxon>Bacteria</taxon>
        <taxon>Pseudomonadati</taxon>
        <taxon>Bacteroidota</taxon>
        <taxon>Flavobacteriia</taxon>
        <taxon>Flavobacteriales</taxon>
        <taxon>Flavobacteriaceae</taxon>
        <taxon>Flavobacterium</taxon>
    </lineage>
</organism>
<keyword evidence="4" id="KW-1185">Reference proteome</keyword>
<keyword evidence="1 2" id="KW-0732">Signal</keyword>
<accession>A0A6I4IRV4</accession>
<dbReference type="OrthoDB" id="1345529at2"/>
<feature type="chain" id="PRO_5026331077" evidence="2">
    <location>
        <begin position="20"/>
        <end position="298"/>
    </location>
</feature>
<evidence type="ECO:0000256" key="2">
    <source>
        <dbReference type="SAM" id="SignalP"/>
    </source>
</evidence>
<protein>
    <submittedName>
        <fullName evidence="3">T9SS type A sorting domain-containing protein</fullName>
    </submittedName>
</protein>
<evidence type="ECO:0000313" key="4">
    <source>
        <dbReference type="Proteomes" id="UP000431264"/>
    </source>
</evidence>
<name>A0A6I4IRV4_9FLAO</name>
<dbReference type="Proteomes" id="UP000431264">
    <property type="component" value="Unassembled WGS sequence"/>
</dbReference>
<reference evidence="4" key="1">
    <citation type="submission" date="2019-05" db="EMBL/GenBank/DDBJ databases">
        <title>Flavobacterium profundi sp. nov., isolated from a deep-sea seamount.</title>
        <authorList>
            <person name="Zhang D.-C."/>
        </authorList>
    </citation>
    <scope>NUCLEOTIDE SEQUENCE [LARGE SCALE GENOMIC DNA]</scope>
    <source>
        <strain evidence="4">TP390</strain>
    </source>
</reference>
<evidence type="ECO:0000256" key="1">
    <source>
        <dbReference type="ARBA" id="ARBA00022729"/>
    </source>
</evidence>